<dbReference type="SUPFAM" id="SSF53474">
    <property type="entry name" value="alpha/beta-Hydrolases"/>
    <property type="match status" value="1"/>
</dbReference>
<dbReference type="GO" id="GO:0016787">
    <property type="term" value="F:hydrolase activity"/>
    <property type="evidence" value="ECO:0007669"/>
    <property type="project" value="UniProtKB-KW"/>
</dbReference>
<dbReference type="InterPro" id="IPR029058">
    <property type="entry name" value="AB_hydrolase_fold"/>
</dbReference>
<dbReference type="PANTHER" id="PTHR43194:SF2">
    <property type="entry name" value="PEROXISOMAL MEMBRANE PROTEIN LPX1"/>
    <property type="match status" value="1"/>
</dbReference>
<comment type="caution">
    <text evidence="2">The sequence shown here is derived from an EMBL/GenBank/DDBJ whole genome shotgun (WGS) entry which is preliminary data.</text>
</comment>
<proteinExistence type="predicted"/>
<name>A0ABT3FNB6_9BACT</name>
<evidence type="ECO:0000313" key="2">
    <source>
        <dbReference type="EMBL" id="MCW1885048.1"/>
    </source>
</evidence>
<accession>A0ABT3FNB6</accession>
<evidence type="ECO:0000313" key="3">
    <source>
        <dbReference type="Proteomes" id="UP001207930"/>
    </source>
</evidence>
<dbReference type="InterPro" id="IPR000073">
    <property type="entry name" value="AB_hydrolase_1"/>
</dbReference>
<protein>
    <submittedName>
        <fullName evidence="2">Alpha/beta hydrolase</fullName>
    </submittedName>
</protein>
<evidence type="ECO:0000259" key="1">
    <source>
        <dbReference type="Pfam" id="PF12697"/>
    </source>
</evidence>
<dbReference type="PANTHER" id="PTHR43194">
    <property type="entry name" value="HYDROLASE ALPHA/BETA FOLD FAMILY"/>
    <property type="match status" value="1"/>
</dbReference>
<keyword evidence="3" id="KW-1185">Reference proteome</keyword>
<organism evidence="2 3">
    <name type="scientific">Luteolibacter flavescens</name>
    <dbReference type="NCBI Taxonomy" id="1859460"/>
    <lineage>
        <taxon>Bacteria</taxon>
        <taxon>Pseudomonadati</taxon>
        <taxon>Verrucomicrobiota</taxon>
        <taxon>Verrucomicrobiia</taxon>
        <taxon>Verrucomicrobiales</taxon>
        <taxon>Verrucomicrobiaceae</taxon>
        <taxon>Luteolibacter</taxon>
    </lineage>
</organism>
<gene>
    <name evidence="2" type="ORF">OKA04_09945</name>
</gene>
<dbReference type="Pfam" id="PF12697">
    <property type="entry name" value="Abhydrolase_6"/>
    <property type="match status" value="1"/>
</dbReference>
<reference evidence="2 3" key="1">
    <citation type="submission" date="2022-10" db="EMBL/GenBank/DDBJ databases">
        <title>Luteolibacter flavescens strain MCCC 1K03193, whole genome shotgun sequencing project.</title>
        <authorList>
            <person name="Zhao G."/>
            <person name="Shen L."/>
        </authorList>
    </citation>
    <scope>NUCLEOTIDE SEQUENCE [LARGE SCALE GENOMIC DNA]</scope>
    <source>
        <strain evidence="2 3">MCCC 1K03193</strain>
    </source>
</reference>
<feature type="domain" description="AB hydrolase-1" evidence="1">
    <location>
        <begin position="5"/>
        <end position="236"/>
    </location>
</feature>
<keyword evidence="2" id="KW-0378">Hydrolase</keyword>
<dbReference type="RefSeq" id="WP_264501006.1">
    <property type="nucleotide sequence ID" value="NZ_JAPDDS010000004.1"/>
</dbReference>
<dbReference type="InterPro" id="IPR050228">
    <property type="entry name" value="Carboxylesterase_BioH"/>
</dbReference>
<sequence>MKPKVIFIHGMFQNPKSWDAWVTYFDFLGYEVHAPAWPLHEGAPADLRANIPRGLGSLNLERVYHHYRDIVRASVEQPVVIGHSLGGLVAQLLLAEGLVRAAVGIASVAPNKMLALDWGFLRNSASITNPFAGDEPYEMTPELFHKNFANTLSREESDLAWDAYAVHESRQVLRDILGEQGEIDMERPHNPLLLIGAEKDEIIPASLVRRNAHAYQDARSHHEYREFTGRGHFICGEPGWEEVATSVSNWLEGHLSAVRS</sequence>
<dbReference type="EMBL" id="JAPDDS010000004">
    <property type="protein sequence ID" value="MCW1885048.1"/>
    <property type="molecule type" value="Genomic_DNA"/>
</dbReference>
<dbReference type="Proteomes" id="UP001207930">
    <property type="component" value="Unassembled WGS sequence"/>
</dbReference>
<dbReference type="Gene3D" id="3.40.50.1820">
    <property type="entry name" value="alpha/beta hydrolase"/>
    <property type="match status" value="1"/>
</dbReference>